<dbReference type="InterPro" id="IPR036291">
    <property type="entry name" value="NAD(P)-bd_dom_sf"/>
</dbReference>
<feature type="domain" description="DUF1731" evidence="3">
    <location>
        <begin position="249"/>
        <end position="292"/>
    </location>
</feature>
<dbReference type="Pfam" id="PF08338">
    <property type="entry name" value="DUF1731"/>
    <property type="match status" value="1"/>
</dbReference>
<dbReference type="Pfam" id="PF01370">
    <property type="entry name" value="Epimerase"/>
    <property type="match status" value="1"/>
</dbReference>
<evidence type="ECO:0000259" key="3">
    <source>
        <dbReference type="Pfam" id="PF08338"/>
    </source>
</evidence>
<dbReference type="InterPro" id="IPR001509">
    <property type="entry name" value="Epimerase_deHydtase"/>
</dbReference>
<sequence>MKILITGGSGLIGSNLIPILRPCNIAVYTRNVAMAEQILGHKIHFLSTLSHLSNLDDFDVVINLAGEPIAAQKWTDEQKHKIEQSRWSITKEIVALINAGENPPNLLISGSAIGFYGRQQDQIIDENFLPTHDEFSHHLCERWEFLANQAQSDKTRVCILRTGVVITKRGGAIQKMLLPFKLGLGGPIGDGTQYMSWIHLEDMLQGIAHLIANKSCEGIYNFTAPNPVTNQEFSRELASALSRPCLFRVPKFVLRMMMGEMADLVLYGQRVVPKRLEESGYKFIYPKISQALDCFRKKIK</sequence>
<protein>
    <submittedName>
        <fullName evidence="4">Epimerase family protein yfhF</fullName>
    </submittedName>
</protein>
<dbReference type="SUPFAM" id="SSF51735">
    <property type="entry name" value="NAD(P)-binding Rossmann-fold domains"/>
    <property type="match status" value="1"/>
</dbReference>
<dbReference type="NCBIfam" id="TIGR01777">
    <property type="entry name" value="yfcH"/>
    <property type="match status" value="1"/>
</dbReference>
<dbReference type="EMBL" id="BAEO01000058">
    <property type="protein sequence ID" value="GAC20999.1"/>
    <property type="molecule type" value="Genomic_DNA"/>
</dbReference>
<comment type="caution">
    <text evidence="4">The sequence shown here is derived from an EMBL/GenBank/DDBJ whole genome shotgun (WGS) entry which is preliminary data.</text>
</comment>
<evidence type="ECO:0000313" key="5">
    <source>
        <dbReference type="Proteomes" id="UP000006327"/>
    </source>
</evidence>
<reference evidence="4 5" key="1">
    <citation type="journal article" date="2017" name="Antonie Van Leeuwenhoek">
        <title>Rhizobium rhizosphaerae sp. nov., a novel species isolated from rice rhizosphere.</title>
        <authorList>
            <person name="Zhao J.J."/>
            <person name="Zhang J."/>
            <person name="Zhang R.J."/>
            <person name="Zhang C.W."/>
            <person name="Yin H.Q."/>
            <person name="Zhang X.X."/>
        </authorList>
    </citation>
    <scope>NUCLEOTIDE SEQUENCE [LARGE SCALE GENOMIC DNA]</scope>
    <source>
        <strain evidence="4 5">BSs20135</strain>
    </source>
</reference>
<comment type="similarity">
    <text evidence="1">Belongs to the NAD(P)-dependent epimerase/dehydratase family. SDR39U1 subfamily.</text>
</comment>
<name>K6XK12_9ALTE</name>
<dbReference type="Gene3D" id="3.40.50.720">
    <property type="entry name" value="NAD(P)-binding Rossmann-like Domain"/>
    <property type="match status" value="1"/>
</dbReference>
<organism evidence="4 5">
    <name type="scientific">Paraglaciecola arctica BSs20135</name>
    <dbReference type="NCBI Taxonomy" id="493475"/>
    <lineage>
        <taxon>Bacteria</taxon>
        <taxon>Pseudomonadati</taxon>
        <taxon>Pseudomonadota</taxon>
        <taxon>Gammaproteobacteria</taxon>
        <taxon>Alteromonadales</taxon>
        <taxon>Alteromonadaceae</taxon>
        <taxon>Paraglaciecola</taxon>
    </lineage>
</organism>
<dbReference type="STRING" id="493475.GARC_4052"/>
<dbReference type="AlphaFoldDB" id="K6XK12"/>
<dbReference type="Proteomes" id="UP000006327">
    <property type="component" value="Unassembled WGS sequence"/>
</dbReference>
<evidence type="ECO:0000256" key="1">
    <source>
        <dbReference type="ARBA" id="ARBA00009353"/>
    </source>
</evidence>
<dbReference type="CDD" id="cd05242">
    <property type="entry name" value="SDR_a8"/>
    <property type="match status" value="1"/>
</dbReference>
<gene>
    <name evidence="4" type="primary">yfhF</name>
    <name evidence="4" type="ORF">GARC_4052</name>
</gene>
<dbReference type="PANTHER" id="PTHR11092">
    <property type="entry name" value="SUGAR NUCLEOTIDE EPIMERASE RELATED"/>
    <property type="match status" value="1"/>
</dbReference>
<dbReference type="RefSeq" id="WP_007623495.1">
    <property type="nucleotide sequence ID" value="NZ_BAEO01000058.1"/>
</dbReference>
<dbReference type="InterPro" id="IPR010099">
    <property type="entry name" value="SDR39U1"/>
</dbReference>
<proteinExistence type="inferred from homology"/>
<accession>K6XK12</accession>
<feature type="domain" description="NAD-dependent epimerase/dehydratase" evidence="2">
    <location>
        <begin position="3"/>
        <end position="221"/>
    </location>
</feature>
<dbReference type="OrthoDB" id="9801773at2"/>
<evidence type="ECO:0000313" key="4">
    <source>
        <dbReference type="EMBL" id="GAC20999.1"/>
    </source>
</evidence>
<keyword evidence="5" id="KW-1185">Reference proteome</keyword>
<dbReference type="InterPro" id="IPR013549">
    <property type="entry name" value="DUF1731"/>
</dbReference>
<dbReference type="eggNOG" id="COG1090">
    <property type="taxonomic scope" value="Bacteria"/>
</dbReference>
<evidence type="ECO:0000259" key="2">
    <source>
        <dbReference type="Pfam" id="PF01370"/>
    </source>
</evidence>
<dbReference type="PANTHER" id="PTHR11092:SF0">
    <property type="entry name" value="EPIMERASE FAMILY PROTEIN SDR39U1"/>
    <property type="match status" value="1"/>
</dbReference>